<proteinExistence type="predicted"/>
<feature type="region of interest" description="Disordered" evidence="1">
    <location>
        <begin position="783"/>
        <end position="814"/>
    </location>
</feature>
<feature type="compositionally biased region" description="Basic and acidic residues" evidence="1">
    <location>
        <begin position="994"/>
        <end position="1003"/>
    </location>
</feature>
<evidence type="ECO:0000259" key="2">
    <source>
        <dbReference type="Pfam" id="PF25370"/>
    </source>
</evidence>
<feature type="compositionally biased region" description="Low complexity" evidence="1">
    <location>
        <begin position="869"/>
        <end position="882"/>
    </location>
</feature>
<feature type="compositionally biased region" description="Low complexity" evidence="1">
    <location>
        <begin position="805"/>
        <end position="814"/>
    </location>
</feature>
<feature type="region of interest" description="Disordered" evidence="1">
    <location>
        <begin position="464"/>
        <end position="486"/>
    </location>
</feature>
<feature type="compositionally biased region" description="Low complexity" evidence="1">
    <location>
        <begin position="255"/>
        <end position="269"/>
    </location>
</feature>
<keyword evidence="4" id="KW-1185">Reference proteome</keyword>
<dbReference type="AlphaFoldDB" id="A0A8J4F710"/>
<feature type="region of interest" description="Disordered" evidence="1">
    <location>
        <begin position="418"/>
        <end position="446"/>
    </location>
</feature>
<feature type="region of interest" description="Disordered" evidence="1">
    <location>
        <begin position="987"/>
        <end position="1010"/>
    </location>
</feature>
<dbReference type="EMBL" id="BNCO01000038">
    <property type="protein sequence ID" value="GIL60023.1"/>
    <property type="molecule type" value="Genomic_DNA"/>
</dbReference>
<feature type="region of interest" description="Disordered" evidence="1">
    <location>
        <begin position="869"/>
        <end position="897"/>
    </location>
</feature>
<gene>
    <name evidence="3" type="ORF">Vafri_14651</name>
</gene>
<feature type="compositionally biased region" description="Pro residues" evidence="1">
    <location>
        <begin position="308"/>
        <end position="323"/>
    </location>
</feature>
<feature type="compositionally biased region" description="Low complexity" evidence="1">
    <location>
        <begin position="214"/>
        <end position="226"/>
    </location>
</feature>
<feature type="region of interest" description="Disordered" evidence="1">
    <location>
        <begin position="97"/>
        <end position="328"/>
    </location>
</feature>
<reference evidence="3" key="1">
    <citation type="journal article" date="2021" name="Proc. Natl. Acad. Sci. U.S.A.">
        <title>Three genomes in the algal genus Volvox reveal the fate of a haploid sex-determining region after a transition to homothallism.</title>
        <authorList>
            <person name="Yamamoto K."/>
            <person name="Hamaji T."/>
            <person name="Kawai-Toyooka H."/>
            <person name="Matsuzaki R."/>
            <person name="Takahashi F."/>
            <person name="Nishimura Y."/>
            <person name="Kawachi M."/>
            <person name="Noguchi H."/>
            <person name="Minakuchi Y."/>
            <person name="Umen J.G."/>
            <person name="Toyoda A."/>
            <person name="Nozaki H."/>
        </authorList>
    </citation>
    <scope>NUCLEOTIDE SEQUENCE</scope>
    <source>
        <strain evidence="3">NIES-3780</strain>
    </source>
</reference>
<evidence type="ECO:0000313" key="3">
    <source>
        <dbReference type="EMBL" id="GIL60023.1"/>
    </source>
</evidence>
<feature type="compositionally biased region" description="Pro residues" evidence="1">
    <location>
        <begin position="176"/>
        <end position="188"/>
    </location>
</feature>
<evidence type="ECO:0000313" key="4">
    <source>
        <dbReference type="Proteomes" id="UP000747399"/>
    </source>
</evidence>
<feature type="compositionally biased region" description="Basic and acidic residues" evidence="1">
    <location>
        <begin position="430"/>
        <end position="440"/>
    </location>
</feature>
<organism evidence="3 4">
    <name type="scientific">Volvox africanus</name>
    <dbReference type="NCBI Taxonomy" id="51714"/>
    <lineage>
        <taxon>Eukaryota</taxon>
        <taxon>Viridiplantae</taxon>
        <taxon>Chlorophyta</taxon>
        <taxon>core chlorophytes</taxon>
        <taxon>Chlorophyceae</taxon>
        <taxon>CS clade</taxon>
        <taxon>Chlamydomonadales</taxon>
        <taxon>Volvocaceae</taxon>
        <taxon>Volvox</taxon>
    </lineage>
</organism>
<feature type="compositionally biased region" description="Polar residues" evidence="1">
    <location>
        <begin position="239"/>
        <end position="254"/>
    </location>
</feature>
<feature type="region of interest" description="Disordered" evidence="1">
    <location>
        <begin position="498"/>
        <end position="527"/>
    </location>
</feature>
<dbReference type="Proteomes" id="UP000747399">
    <property type="component" value="Unassembled WGS sequence"/>
</dbReference>
<evidence type="ECO:0000256" key="1">
    <source>
        <dbReference type="SAM" id="MobiDB-lite"/>
    </source>
</evidence>
<dbReference type="Pfam" id="PF25370">
    <property type="entry name" value="HTH_74"/>
    <property type="match status" value="1"/>
</dbReference>
<accession>A0A8J4F710</accession>
<comment type="caution">
    <text evidence="3">The sequence shown here is derived from an EMBL/GenBank/DDBJ whole genome shotgun (WGS) entry which is preliminary data.</text>
</comment>
<feature type="region of interest" description="Disordered" evidence="1">
    <location>
        <begin position="29"/>
        <end position="49"/>
    </location>
</feature>
<feature type="domain" description="HTH three-helical bundle" evidence="2">
    <location>
        <begin position="1024"/>
        <end position="1054"/>
    </location>
</feature>
<feature type="region of interest" description="Disordered" evidence="1">
    <location>
        <begin position="698"/>
        <end position="717"/>
    </location>
</feature>
<feature type="compositionally biased region" description="Pro residues" evidence="1">
    <location>
        <begin position="270"/>
        <end position="282"/>
    </location>
</feature>
<name>A0A8J4F710_9CHLO</name>
<sequence length="1120" mass="117407">MASASDPALASAFAAAAAHTNVNQTDAVGAPAQTGCGPESAEGGSVNSTTTGADLAAAFTSFLANQAETFESSNLPQAVLSNLQLVGILGLLPQQAGPGTDLQQQNDAAKGQDAITPPNMLSKGETGSEGRATAAGPPLSATSQVGSPPPPSAAHQHLHHPHPPHQQPMIHVLAMPPQPPRIAAPQPPGRWQAPAMSSPHHWDFPAAACGLASQHQQQQHQQHQQHSSVGPPGPLGSAHSGQQPPASYANLQQNAPSQGSPPQLQQPAPGGAPPPQPQPTGPVPATAVTGPHPTPPPLRGYPYGPYGEPSPYPPHPRPPPGPYHHPAIAAPHGHMVPFHPAFPPMHHLPPRAAYYTHDGRFPPPMGPCHPGYPPPPGYFRGHPGLPPPHPHPAYHYMPPPPYGGHHPSMHPGMYHMAQGVGHGQQGGQQHPHEGHPRDSVHTASAASAGTAVCGGIGSDGGTDPVSAARQAAAKVNGSSGGSESEEVGLEAVITLRPGTQDLENASGDRVAAGPNGAEDSLAAGGPNPGGELLADGGAAAMHMHKVPPPWPHAVPPLPPHAVGGPMSGVGGYEWPHSHSVPPPPPMMPGYPPLPPPQGWHYPYDPMAAAMHHQHHQHMMMSSGDMPEDEDEDAALVMHPVQRSRRPSQSSFGGQACGGMPPQPPHQAQLYPGMRRPPYPHPPHPGYAMPVGAGKGPFGVDPVMLQRPPSSEGLGQGSVQLQRSGSLGQLFAAAGDGQANVSRRTQRLKKRRSADSGQQQQQPGVAPDPFIAAMAAAERAAMGRDSSTGSGAQIAIPPMFVGSGGTRRSSNGSDRTALQCRALVPTNNRQRSDPGYLIENGDQGVGWGLGAGAMAGPMAGLGQLVHYPQQQQAPTAPYQQQQARRPSENGLGGGGRVINLPKRFEDAIMTLEYPRGPHPSYMQYDAYDDAAPQLEEPIYEEEEEEGQDVDLGDVADDSDEDYEAGAAARRVYRGGGRQVGAPTLEVVTRKRKAPAMREELPQPEKKRKTRDPATISKVVMNCVTILRMVNHDLVYEKEIRNALGNNPDTSKALRLLMNQGKLVRTGQGGRGNPFCYRCTPLGIETLQRIEDAAQPDDDPSAGPNQEQRAAAVAVVRPLEEC</sequence>
<dbReference type="InterPro" id="IPR057523">
    <property type="entry name" value="HTH_74"/>
</dbReference>
<feature type="region of interest" description="Disordered" evidence="1">
    <location>
        <begin position="733"/>
        <end position="766"/>
    </location>
</feature>
<protein>
    <recommendedName>
        <fullName evidence="2">HTH three-helical bundle domain-containing protein</fullName>
    </recommendedName>
</protein>